<organism evidence="1 2">
    <name type="scientific">Streblomastix strix</name>
    <dbReference type="NCBI Taxonomy" id="222440"/>
    <lineage>
        <taxon>Eukaryota</taxon>
        <taxon>Metamonada</taxon>
        <taxon>Preaxostyla</taxon>
        <taxon>Oxymonadida</taxon>
        <taxon>Streblomastigidae</taxon>
        <taxon>Streblomastix</taxon>
    </lineage>
</organism>
<dbReference type="Proteomes" id="UP000324800">
    <property type="component" value="Unassembled WGS sequence"/>
</dbReference>
<protein>
    <submittedName>
        <fullName evidence="1">Uncharacterized protein</fullName>
    </submittedName>
</protein>
<name>A0A5J4WBB8_9EUKA</name>
<dbReference type="AlphaFoldDB" id="A0A5J4WBB8"/>
<dbReference type="EMBL" id="SNRW01002706">
    <property type="protein sequence ID" value="KAA6391956.1"/>
    <property type="molecule type" value="Genomic_DNA"/>
</dbReference>
<comment type="caution">
    <text evidence="1">The sequence shown here is derived from an EMBL/GenBank/DDBJ whole genome shotgun (WGS) entry which is preliminary data.</text>
</comment>
<reference evidence="1 2" key="1">
    <citation type="submission" date="2019-03" db="EMBL/GenBank/DDBJ databases">
        <title>Single cell metagenomics reveals metabolic interactions within the superorganism composed of flagellate Streblomastix strix and complex community of Bacteroidetes bacteria on its surface.</title>
        <authorList>
            <person name="Treitli S.C."/>
            <person name="Kolisko M."/>
            <person name="Husnik F."/>
            <person name="Keeling P."/>
            <person name="Hampl V."/>
        </authorList>
    </citation>
    <scope>NUCLEOTIDE SEQUENCE [LARGE SCALE GENOMIC DNA]</scope>
    <source>
        <strain evidence="1">ST1C</strain>
    </source>
</reference>
<gene>
    <name evidence="1" type="ORF">EZS28_012512</name>
</gene>
<evidence type="ECO:0000313" key="2">
    <source>
        <dbReference type="Proteomes" id="UP000324800"/>
    </source>
</evidence>
<proteinExistence type="predicted"/>
<accession>A0A5J4WBB8</accession>
<sequence length="83" mass="9438">MIGAQTSILFIGQSFSKIFKRFSKTGTVRAGTVCELRPPKFTAKTPVTTNAEQQELGYEIGNLHQVKRSVRGHKRIWDQLKQF</sequence>
<evidence type="ECO:0000313" key="1">
    <source>
        <dbReference type="EMBL" id="KAA6391956.1"/>
    </source>
</evidence>